<keyword evidence="3" id="KW-1185">Reference proteome</keyword>
<accession>A0A6H5J1Z5</accession>
<reference evidence="2 3" key="1">
    <citation type="submission" date="2020-02" db="EMBL/GenBank/DDBJ databases">
        <authorList>
            <person name="Ferguson B K."/>
        </authorList>
    </citation>
    <scope>NUCLEOTIDE SEQUENCE [LARGE SCALE GENOMIC DNA]</scope>
</reference>
<feature type="compositionally biased region" description="Basic residues" evidence="1">
    <location>
        <begin position="96"/>
        <end position="105"/>
    </location>
</feature>
<gene>
    <name evidence="2" type="ORF">TBRA_LOCUS14960</name>
</gene>
<evidence type="ECO:0000313" key="3">
    <source>
        <dbReference type="Proteomes" id="UP000479190"/>
    </source>
</evidence>
<dbReference type="Proteomes" id="UP000479190">
    <property type="component" value="Unassembled WGS sequence"/>
</dbReference>
<feature type="compositionally biased region" description="Low complexity" evidence="1">
    <location>
        <begin position="215"/>
        <end position="225"/>
    </location>
</feature>
<proteinExistence type="predicted"/>
<feature type="compositionally biased region" description="Basic and acidic residues" evidence="1">
    <location>
        <begin position="277"/>
        <end position="286"/>
    </location>
</feature>
<evidence type="ECO:0000313" key="2">
    <source>
        <dbReference type="EMBL" id="CAB0043372.1"/>
    </source>
</evidence>
<organism evidence="2 3">
    <name type="scientific">Trichogramma brassicae</name>
    <dbReference type="NCBI Taxonomy" id="86971"/>
    <lineage>
        <taxon>Eukaryota</taxon>
        <taxon>Metazoa</taxon>
        <taxon>Ecdysozoa</taxon>
        <taxon>Arthropoda</taxon>
        <taxon>Hexapoda</taxon>
        <taxon>Insecta</taxon>
        <taxon>Pterygota</taxon>
        <taxon>Neoptera</taxon>
        <taxon>Endopterygota</taxon>
        <taxon>Hymenoptera</taxon>
        <taxon>Apocrita</taxon>
        <taxon>Proctotrupomorpha</taxon>
        <taxon>Chalcidoidea</taxon>
        <taxon>Trichogrammatidae</taxon>
        <taxon>Trichogramma</taxon>
    </lineage>
</organism>
<sequence>MRLAAMLNDIYATLRSRGTGVPFLPAASPQRLETSQRRSCAIPRHIRSLGRLQRHLGDSGLHSTAGPARERVARAPGDVAVLALAGPQSGPGPPRTRLHPGARPRARGDARPVRDPVRLAGDPAGQARQVPGPLVTELRDDDDERLDAARPRHRHRRQAHRRADAPAAPTPAQEGLARRLSRARSVHGSGSSSSSSSSGSNGDGGLEVLRPGPASPSSSAASAAAGQLEPRRRAPGLRLSHGHRPAGQLRAADDAQHDPREEEQPSDRQLPAAAAEWHPREEKQQGAERLLHRLEERLDREQGRIYHWTLLNGRTQYPT</sequence>
<feature type="compositionally biased region" description="Basic and acidic residues" evidence="1">
    <location>
        <begin position="106"/>
        <end position="117"/>
    </location>
</feature>
<evidence type="ECO:0000256" key="1">
    <source>
        <dbReference type="SAM" id="MobiDB-lite"/>
    </source>
</evidence>
<dbReference type="EMBL" id="CADCXV010001316">
    <property type="protein sequence ID" value="CAB0043372.1"/>
    <property type="molecule type" value="Genomic_DNA"/>
</dbReference>
<feature type="compositionally biased region" description="Basic residues" evidence="1">
    <location>
        <begin position="151"/>
        <end position="160"/>
    </location>
</feature>
<protein>
    <submittedName>
        <fullName evidence="2">Uncharacterized protein</fullName>
    </submittedName>
</protein>
<name>A0A6H5J1Z5_9HYME</name>
<feature type="region of interest" description="Disordered" evidence="1">
    <location>
        <begin position="83"/>
        <end position="286"/>
    </location>
</feature>
<dbReference type="AlphaFoldDB" id="A0A6H5J1Z5"/>
<feature type="compositionally biased region" description="Basic and acidic residues" evidence="1">
    <location>
        <begin position="251"/>
        <end position="266"/>
    </location>
</feature>
<feature type="compositionally biased region" description="Low complexity" evidence="1">
    <location>
        <begin position="188"/>
        <end position="200"/>
    </location>
</feature>